<name>Q2VZZ0_PARM1</name>
<dbReference type="Proteomes" id="UP000007058">
    <property type="component" value="Chromosome"/>
</dbReference>
<protein>
    <submittedName>
        <fullName evidence="3">60S ribosomal protein L22</fullName>
    </submittedName>
</protein>
<dbReference type="AlphaFoldDB" id="Q2VZZ0"/>
<feature type="compositionally biased region" description="Pro residues" evidence="1">
    <location>
        <begin position="164"/>
        <end position="173"/>
    </location>
</feature>
<keyword evidence="4" id="KW-1185">Reference proteome</keyword>
<keyword evidence="2" id="KW-0812">Transmembrane</keyword>
<evidence type="ECO:0000313" key="3">
    <source>
        <dbReference type="EMBL" id="BAE52835.1"/>
    </source>
</evidence>
<keyword evidence="3" id="KW-0687">Ribonucleoprotein</keyword>
<feature type="transmembrane region" description="Helical" evidence="2">
    <location>
        <begin position="40"/>
        <end position="60"/>
    </location>
</feature>
<evidence type="ECO:0000256" key="2">
    <source>
        <dbReference type="SAM" id="Phobius"/>
    </source>
</evidence>
<dbReference type="GO" id="GO:0005840">
    <property type="term" value="C:ribosome"/>
    <property type="evidence" value="ECO:0007669"/>
    <property type="project" value="UniProtKB-KW"/>
</dbReference>
<proteinExistence type="predicted"/>
<evidence type="ECO:0000313" key="4">
    <source>
        <dbReference type="Proteomes" id="UP000007058"/>
    </source>
</evidence>
<dbReference type="STRING" id="342108.amb4031"/>
<feature type="compositionally biased region" description="Low complexity" evidence="1">
    <location>
        <begin position="123"/>
        <end position="148"/>
    </location>
</feature>
<dbReference type="KEGG" id="mag:amb4031"/>
<reference evidence="3 4" key="1">
    <citation type="journal article" date="2005" name="DNA Res.">
        <title>Complete genome sequence of the facultative anaerobic magnetotactic bacterium Magnetospirillum sp. strain AMB-1.</title>
        <authorList>
            <person name="Matsunaga T."/>
            <person name="Okamura Y."/>
            <person name="Fukuda Y."/>
            <person name="Wahyudi A.T."/>
            <person name="Murase Y."/>
            <person name="Takeyama H."/>
        </authorList>
    </citation>
    <scope>NUCLEOTIDE SEQUENCE [LARGE SCALE GENOMIC DNA]</scope>
    <source>
        <strain evidence="4">ATCC 700264 / AMB-1</strain>
    </source>
</reference>
<keyword evidence="3" id="KW-0689">Ribosomal protein</keyword>
<organism evidence="3 4">
    <name type="scientific">Paramagnetospirillum magneticum (strain ATCC 700264 / AMB-1)</name>
    <name type="common">Magnetospirillum magneticum</name>
    <dbReference type="NCBI Taxonomy" id="342108"/>
    <lineage>
        <taxon>Bacteria</taxon>
        <taxon>Pseudomonadati</taxon>
        <taxon>Pseudomonadota</taxon>
        <taxon>Alphaproteobacteria</taxon>
        <taxon>Rhodospirillales</taxon>
        <taxon>Magnetospirillaceae</taxon>
        <taxon>Paramagnetospirillum</taxon>
    </lineage>
</organism>
<dbReference type="HOGENOM" id="CLU_1060914_0_0_5"/>
<evidence type="ECO:0000256" key="1">
    <source>
        <dbReference type="SAM" id="MobiDB-lite"/>
    </source>
</evidence>
<feature type="region of interest" description="Disordered" evidence="1">
    <location>
        <begin position="123"/>
        <end position="217"/>
    </location>
</feature>
<gene>
    <name evidence="3" type="ordered locus">amb4031</name>
</gene>
<accession>Q2VZZ0</accession>
<sequence>MMSFGVSRLGRMSLLASAICVPVVLTGCKTMETAFDNDCKVGGAAIGAVIGGVAAGLLLGKASGKIGTALLGAAVGGLIGQQIGSLLDCQDKQALATASQTAGEAPVGQKVVWASDTAQVPATASTPATASAPAATPQTASTTAAASQPPKPKAAPQRQVKTAPLPPPAPSTPPSQGNGQWAAVEPGKQASAGQWGAVEPIRSGGQSGNWGWVEPVSAPTTLADGRTCRQLKQVVVDSSGKQHEETVTSCLNEQKQWVVASR</sequence>
<dbReference type="EMBL" id="AP007255">
    <property type="protein sequence ID" value="BAE52835.1"/>
    <property type="molecule type" value="Genomic_DNA"/>
</dbReference>
<keyword evidence="2" id="KW-1133">Transmembrane helix</keyword>
<keyword evidence="2" id="KW-0472">Membrane</keyword>
<dbReference type="RefSeq" id="WP_011386384.1">
    <property type="nucleotide sequence ID" value="NC_007626.1"/>
</dbReference>